<dbReference type="Gene3D" id="2.60.120.10">
    <property type="entry name" value="Jelly Rolls"/>
    <property type="match status" value="1"/>
</dbReference>
<dbReference type="AlphaFoldDB" id="A0A401ZS19"/>
<dbReference type="EMBL" id="BIFQ01000002">
    <property type="protein sequence ID" value="GCE09584.1"/>
    <property type="molecule type" value="Genomic_DNA"/>
</dbReference>
<feature type="domain" description="Cupin type-2" evidence="1">
    <location>
        <begin position="39"/>
        <end position="111"/>
    </location>
</feature>
<dbReference type="PANTHER" id="PTHR43346">
    <property type="entry name" value="LIGAND BINDING DOMAIN PROTEIN, PUTATIVE (AFU_ORTHOLOGUE AFUA_6G14370)-RELATED"/>
    <property type="match status" value="1"/>
</dbReference>
<accession>A0A401ZS19</accession>
<evidence type="ECO:0000259" key="1">
    <source>
        <dbReference type="Pfam" id="PF07883"/>
    </source>
</evidence>
<dbReference type="PANTHER" id="PTHR43346:SF1">
    <property type="entry name" value="QUERCETIN 2,3-DIOXYGENASE-RELATED"/>
    <property type="match status" value="1"/>
</dbReference>
<dbReference type="SUPFAM" id="SSF51182">
    <property type="entry name" value="RmlC-like cupins"/>
    <property type="match status" value="1"/>
</dbReference>
<dbReference type="Pfam" id="PF07883">
    <property type="entry name" value="Cupin_2"/>
    <property type="match status" value="1"/>
</dbReference>
<reference evidence="3" key="1">
    <citation type="submission" date="2018-12" db="EMBL/GenBank/DDBJ databases">
        <title>Tengunoibacter tsumagoiensis gen. nov., sp. nov., Dictyobacter kobayashii sp. nov., D. alpinus sp. nov., and D. joshuensis sp. nov. and description of Dictyobacteraceae fam. nov. within the order Ktedonobacterales isolated from Tengu-no-mugimeshi.</title>
        <authorList>
            <person name="Wang C.M."/>
            <person name="Zheng Y."/>
            <person name="Sakai Y."/>
            <person name="Toyoda A."/>
            <person name="Minakuchi Y."/>
            <person name="Abe K."/>
            <person name="Yokota A."/>
            <person name="Yabe S."/>
        </authorList>
    </citation>
    <scope>NUCLEOTIDE SEQUENCE [LARGE SCALE GENOMIC DNA]</scope>
    <source>
        <strain evidence="3">S-27</strain>
    </source>
</reference>
<proteinExistence type="predicted"/>
<keyword evidence="3" id="KW-1185">Reference proteome</keyword>
<protein>
    <recommendedName>
        <fullName evidence="1">Cupin type-2 domain-containing protein</fullName>
    </recommendedName>
</protein>
<dbReference type="InterPro" id="IPR011051">
    <property type="entry name" value="RmlC_Cupin_sf"/>
</dbReference>
<dbReference type="InterPro" id="IPR013096">
    <property type="entry name" value="Cupin_2"/>
</dbReference>
<dbReference type="InterPro" id="IPR052538">
    <property type="entry name" value="Flavonoid_dioxygenase-like"/>
</dbReference>
<name>A0A401ZS19_9CHLR</name>
<sequence>MDNDIQTQIKHLPVDMDVQAPDMTEIRLLANTSRGSMVHCTLLPNQVSRAGVHRTVEEIWYVLQGQGEVWLQQNGVQYEEKIQPGVSFSIPAGTHFQVRNTSSTPLSCVIVTMPPWPGEQEWVPVADHWPVL</sequence>
<gene>
    <name evidence="2" type="ORF">KDAU_69130</name>
</gene>
<organism evidence="2 3">
    <name type="scientific">Dictyobacter aurantiacus</name>
    <dbReference type="NCBI Taxonomy" id="1936993"/>
    <lineage>
        <taxon>Bacteria</taxon>
        <taxon>Bacillati</taxon>
        <taxon>Chloroflexota</taxon>
        <taxon>Ktedonobacteria</taxon>
        <taxon>Ktedonobacterales</taxon>
        <taxon>Dictyobacteraceae</taxon>
        <taxon>Dictyobacter</taxon>
    </lineage>
</organism>
<dbReference type="OrthoDB" id="5639206at2"/>
<dbReference type="InterPro" id="IPR014710">
    <property type="entry name" value="RmlC-like_jellyroll"/>
</dbReference>
<evidence type="ECO:0000313" key="2">
    <source>
        <dbReference type="EMBL" id="GCE09584.1"/>
    </source>
</evidence>
<dbReference type="Proteomes" id="UP000287224">
    <property type="component" value="Unassembled WGS sequence"/>
</dbReference>
<evidence type="ECO:0000313" key="3">
    <source>
        <dbReference type="Proteomes" id="UP000287224"/>
    </source>
</evidence>
<dbReference type="RefSeq" id="WP_126602144.1">
    <property type="nucleotide sequence ID" value="NZ_BIFQ01000002.1"/>
</dbReference>
<comment type="caution">
    <text evidence="2">The sequence shown here is derived from an EMBL/GenBank/DDBJ whole genome shotgun (WGS) entry which is preliminary data.</text>
</comment>